<proteinExistence type="predicted"/>
<dbReference type="InterPro" id="IPR006578">
    <property type="entry name" value="MADF-dom"/>
</dbReference>
<gene>
    <name evidence="2" type="ORF">APLA_LOCUS13745</name>
</gene>
<dbReference type="SMART" id="SM00595">
    <property type="entry name" value="MADF"/>
    <property type="match status" value="1"/>
</dbReference>
<accession>A0A8S1ARU9</accession>
<evidence type="ECO:0000313" key="3">
    <source>
        <dbReference type="Proteomes" id="UP000494106"/>
    </source>
</evidence>
<comment type="caution">
    <text evidence="2">The sequence shown here is derived from an EMBL/GenBank/DDBJ whole genome shotgun (WGS) entry which is preliminary data.</text>
</comment>
<organism evidence="2 3">
    <name type="scientific">Arctia plantaginis</name>
    <name type="common">Wood tiger moth</name>
    <name type="synonym">Phalaena plantaginis</name>
    <dbReference type="NCBI Taxonomy" id="874455"/>
    <lineage>
        <taxon>Eukaryota</taxon>
        <taxon>Metazoa</taxon>
        <taxon>Ecdysozoa</taxon>
        <taxon>Arthropoda</taxon>
        <taxon>Hexapoda</taxon>
        <taxon>Insecta</taxon>
        <taxon>Pterygota</taxon>
        <taxon>Neoptera</taxon>
        <taxon>Endopterygota</taxon>
        <taxon>Lepidoptera</taxon>
        <taxon>Glossata</taxon>
        <taxon>Ditrysia</taxon>
        <taxon>Noctuoidea</taxon>
        <taxon>Erebidae</taxon>
        <taxon>Arctiinae</taxon>
        <taxon>Arctia</taxon>
    </lineage>
</organism>
<reference evidence="2 3" key="1">
    <citation type="submission" date="2020-04" db="EMBL/GenBank/DDBJ databases">
        <authorList>
            <person name="Wallbank WR R."/>
            <person name="Pardo Diaz C."/>
            <person name="Kozak K."/>
            <person name="Martin S."/>
            <person name="Jiggins C."/>
            <person name="Moest M."/>
            <person name="Warren A I."/>
            <person name="Byers J.R.P. K."/>
            <person name="Montejo-Kovacevich G."/>
            <person name="Yen C E."/>
        </authorList>
    </citation>
    <scope>NUCLEOTIDE SEQUENCE [LARGE SCALE GENOMIC DNA]</scope>
</reference>
<sequence length="382" mass="44118">MFIFCDVTQHWLREGYNRNVGTVSGYPVILRTQYRTSDVITADTVFGTRPVHAACVSKTWSRAASRHIHVHARRLRIGPSPRISHPPAAIMSKRNDHFTVNPSILRISDEKTLQLVLECEKQECLWNTHLVDYPNKEERLWAYEVIAERLDIPNFTARHVMTKFKNLRNSYCQELKKIAADEKYKPKVMWFAHMDKYLRPHLQKIKSYTEKTTLLQETTDEGKNHVDSDEQIESKDWTIEHSLQSDGSCSNQSTQYRNEDVDRLIAQEKFSKKRKFSEESINDRSKIKNCYIDTEDSSNECLEGEDPLTGVSTKILEIEEMPSTAQLTPSREVEHYEAFGTYIASLLKSLPPKKALLLQPKIVNMIVSVGVEDLSDGEFDLH</sequence>
<dbReference type="AlphaFoldDB" id="A0A8S1ARU9"/>
<dbReference type="Pfam" id="PF10545">
    <property type="entry name" value="MADF_DNA_bdg"/>
    <property type="match status" value="1"/>
</dbReference>
<evidence type="ECO:0000313" key="2">
    <source>
        <dbReference type="EMBL" id="CAB3252855.1"/>
    </source>
</evidence>
<name>A0A8S1ARU9_ARCPL</name>
<evidence type="ECO:0000259" key="1">
    <source>
        <dbReference type="PROSITE" id="PS51029"/>
    </source>
</evidence>
<dbReference type="OrthoDB" id="6577442at2759"/>
<keyword evidence="3" id="KW-1185">Reference proteome</keyword>
<dbReference type="PANTHER" id="PTHR12243">
    <property type="entry name" value="MADF DOMAIN TRANSCRIPTION FACTOR"/>
    <property type="match status" value="1"/>
</dbReference>
<dbReference type="PANTHER" id="PTHR12243:SF67">
    <property type="entry name" value="COREPRESSOR OF PANGOLIN, ISOFORM A-RELATED"/>
    <property type="match status" value="1"/>
</dbReference>
<dbReference type="EMBL" id="CADEBC010000561">
    <property type="protein sequence ID" value="CAB3252855.1"/>
    <property type="molecule type" value="Genomic_DNA"/>
</dbReference>
<dbReference type="InterPro" id="IPR039353">
    <property type="entry name" value="TF_Adf1"/>
</dbReference>
<dbReference type="Proteomes" id="UP000494106">
    <property type="component" value="Unassembled WGS sequence"/>
</dbReference>
<protein>
    <recommendedName>
        <fullName evidence="1">MADF domain-containing protein</fullName>
    </recommendedName>
</protein>
<dbReference type="PROSITE" id="PS51029">
    <property type="entry name" value="MADF"/>
    <property type="match status" value="1"/>
</dbReference>
<feature type="domain" description="MADF" evidence="1">
    <location>
        <begin position="114"/>
        <end position="203"/>
    </location>
</feature>